<evidence type="ECO:0000256" key="2">
    <source>
        <dbReference type="SAM" id="SignalP"/>
    </source>
</evidence>
<proteinExistence type="predicted"/>
<dbReference type="AlphaFoldDB" id="A0A835F3T3"/>
<organism evidence="3 4">
    <name type="scientific">Digitaria exilis</name>
    <dbReference type="NCBI Taxonomy" id="1010633"/>
    <lineage>
        <taxon>Eukaryota</taxon>
        <taxon>Viridiplantae</taxon>
        <taxon>Streptophyta</taxon>
        <taxon>Embryophyta</taxon>
        <taxon>Tracheophyta</taxon>
        <taxon>Spermatophyta</taxon>
        <taxon>Magnoliopsida</taxon>
        <taxon>Liliopsida</taxon>
        <taxon>Poales</taxon>
        <taxon>Poaceae</taxon>
        <taxon>PACMAD clade</taxon>
        <taxon>Panicoideae</taxon>
        <taxon>Panicodae</taxon>
        <taxon>Paniceae</taxon>
        <taxon>Anthephorinae</taxon>
        <taxon>Digitaria</taxon>
    </lineage>
</organism>
<protein>
    <recommendedName>
        <fullName evidence="5">Pistil-specific extensin-like protein</fullName>
    </recommendedName>
</protein>
<feature type="signal peptide" evidence="2">
    <location>
        <begin position="1"/>
        <end position="27"/>
    </location>
</feature>
<evidence type="ECO:0008006" key="5">
    <source>
        <dbReference type="Google" id="ProtNLM"/>
    </source>
</evidence>
<comment type="caution">
    <text evidence="3">The sequence shown here is derived from an EMBL/GenBank/DDBJ whole genome shotgun (WGS) entry which is preliminary data.</text>
</comment>
<reference evidence="3" key="1">
    <citation type="submission" date="2020-07" db="EMBL/GenBank/DDBJ databases">
        <title>Genome sequence and genetic diversity analysis of an under-domesticated orphan crop, white fonio (Digitaria exilis).</title>
        <authorList>
            <person name="Bennetzen J.L."/>
            <person name="Chen S."/>
            <person name="Ma X."/>
            <person name="Wang X."/>
            <person name="Yssel A.E.J."/>
            <person name="Chaluvadi S.R."/>
            <person name="Johnson M."/>
            <person name="Gangashetty P."/>
            <person name="Hamidou F."/>
            <person name="Sanogo M.D."/>
            <person name="Zwaenepoel A."/>
            <person name="Wallace J."/>
            <person name="Van De Peer Y."/>
            <person name="Van Deynze A."/>
        </authorList>
    </citation>
    <scope>NUCLEOTIDE SEQUENCE</scope>
    <source>
        <tissue evidence="3">Leaves</tissue>
    </source>
</reference>
<feature type="chain" id="PRO_5032773278" description="Pistil-specific extensin-like protein" evidence="2">
    <location>
        <begin position="28"/>
        <end position="199"/>
    </location>
</feature>
<evidence type="ECO:0000313" key="4">
    <source>
        <dbReference type="Proteomes" id="UP000636709"/>
    </source>
</evidence>
<evidence type="ECO:0000313" key="3">
    <source>
        <dbReference type="EMBL" id="KAF8727363.1"/>
    </source>
</evidence>
<keyword evidence="1 2" id="KW-0732">Signal</keyword>
<keyword evidence="4" id="KW-1185">Reference proteome</keyword>
<dbReference type="EMBL" id="JACEFO010001644">
    <property type="protein sequence ID" value="KAF8727363.1"/>
    <property type="molecule type" value="Genomic_DNA"/>
</dbReference>
<accession>A0A835F3T3</accession>
<dbReference type="OrthoDB" id="665669at2759"/>
<evidence type="ECO:0000256" key="1">
    <source>
        <dbReference type="ARBA" id="ARBA00022729"/>
    </source>
</evidence>
<sequence>MASMKIHGAEAIMVAVIFLAAVLPSHASTTVDEPANYYKPTAPAPPPPAPYSSPPPQVQPVIVVHGVIYCKYCRLRGYNSGMEASPLPNATVSLVCYGDEESKYRVLNQTSTAADENGYFIVMVYDLEMFDRHSCRVYLRSSPTPLCAKPFLPSNPKLGLTLVRDRKATPPRGARGVFHPRPEALMYTPGTGAKCPPPY</sequence>
<dbReference type="Proteomes" id="UP000636709">
    <property type="component" value="Unassembled WGS sequence"/>
</dbReference>
<gene>
    <name evidence="3" type="ORF">HU200_018965</name>
</gene>
<dbReference type="PANTHER" id="PTHR33470">
    <property type="entry name" value="OS01G0164075 PROTEIN"/>
    <property type="match status" value="1"/>
</dbReference>
<dbReference type="PANTHER" id="PTHR33470:SF8">
    <property type="entry name" value="OS05G0531200 PROTEIN"/>
    <property type="match status" value="1"/>
</dbReference>
<name>A0A835F3T3_9POAL</name>
<dbReference type="Pfam" id="PF01190">
    <property type="entry name" value="Pollen_Ole_e_1"/>
    <property type="match status" value="1"/>
</dbReference>
<dbReference type="GO" id="GO:0071944">
    <property type="term" value="C:cell periphery"/>
    <property type="evidence" value="ECO:0007669"/>
    <property type="project" value="TreeGrafter"/>
</dbReference>